<dbReference type="GO" id="GO:0003723">
    <property type="term" value="F:RNA binding"/>
    <property type="evidence" value="ECO:0007669"/>
    <property type="project" value="InterPro"/>
</dbReference>
<name>A0A314XIC9_PRUYE</name>
<protein>
    <submittedName>
        <fullName evidence="3">Putative pentatricopeptide repeat-containing protein</fullName>
    </submittedName>
</protein>
<keyword evidence="4" id="KW-1185">Reference proteome</keyword>
<proteinExistence type="predicted"/>
<evidence type="ECO:0000256" key="2">
    <source>
        <dbReference type="PROSITE-ProRule" id="PRU00708"/>
    </source>
</evidence>
<dbReference type="InterPro" id="IPR046960">
    <property type="entry name" value="PPR_At4g14850-like_plant"/>
</dbReference>
<accession>A0A314XIC9</accession>
<dbReference type="InterPro" id="IPR002885">
    <property type="entry name" value="PPR_rpt"/>
</dbReference>
<dbReference type="AlphaFoldDB" id="A0A314XIC9"/>
<dbReference type="PANTHER" id="PTHR47926:SF446">
    <property type="entry name" value="PENTACOTRIPEPTIDE-REPEAT REGION OF PRORP DOMAIN-CONTAINING PROTEIN"/>
    <property type="match status" value="1"/>
</dbReference>
<dbReference type="InterPro" id="IPR011990">
    <property type="entry name" value="TPR-like_helical_dom_sf"/>
</dbReference>
<evidence type="ECO:0000313" key="4">
    <source>
        <dbReference type="Proteomes" id="UP000250321"/>
    </source>
</evidence>
<dbReference type="SUPFAM" id="SSF53098">
    <property type="entry name" value="Ribonuclease H-like"/>
    <property type="match status" value="1"/>
</dbReference>
<evidence type="ECO:0000256" key="1">
    <source>
        <dbReference type="ARBA" id="ARBA00022737"/>
    </source>
</evidence>
<dbReference type="InterPro" id="IPR012337">
    <property type="entry name" value="RNaseH-like_sf"/>
</dbReference>
<dbReference type="PROSITE" id="PS51375">
    <property type="entry name" value="PPR"/>
    <property type="match status" value="2"/>
</dbReference>
<dbReference type="Proteomes" id="UP000250321">
    <property type="component" value="Unassembled WGS sequence"/>
</dbReference>
<feature type="repeat" description="PPR" evidence="2">
    <location>
        <begin position="178"/>
        <end position="212"/>
    </location>
</feature>
<feature type="repeat" description="PPR" evidence="2">
    <location>
        <begin position="279"/>
        <end position="313"/>
    </location>
</feature>
<dbReference type="Gene3D" id="1.25.40.10">
    <property type="entry name" value="Tetratricopeptide repeat domain"/>
    <property type="match status" value="2"/>
</dbReference>
<dbReference type="Pfam" id="PF13041">
    <property type="entry name" value="PPR_2"/>
    <property type="match status" value="2"/>
</dbReference>
<dbReference type="OrthoDB" id="1723936at2759"/>
<evidence type="ECO:0000313" key="3">
    <source>
        <dbReference type="EMBL" id="PQP91796.1"/>
    </source>
</evidence>
<dbReference type="FunFam" id="1.25.40.10:FF:000427">
    <property type="entry name" value="Pentatricopeptide repeat-containing protein chloroplastic"/>
    <property type="match status" value="1"/>
</dbReference>
<gene>
    <name evidence="3" type="ORF">Pyn_21382</name>
</gene>
<sequence length="380" mass="43028">MVTVYCCAMFPLWFADNGLFINCQLANLSSTDHFLRYSDWISHGHAPEGEFLKMVPFLILSFDIECAGLKGHFPEPTHDPVIQHHPSSAFNSPLWTTNSGALVWNSSFLTVGSRALETKQCLLQGFNSFKHLKHAHARLLRLGLDQDHYLLNMVLRSGFDFGHVKYSHLIFHQTTQPNIYLWNTMIRGLVSADCFDGAIQFYSSMRTKGFLPNSFTFPFVLKACARRSDFYFGLNIHTLVVKTGFDFDVYVKTSLLCLYAKCGYLEHAHKVFNDIPDKNMVSWTAIICGYIGAGQYKEAIDTFRRLLEMGLTPDSFSVVRVLSACGKLGDLSSGEWIDRYITEIGMGKNVFVATSLVDLYAKCGQMMKARVSSMECMRRI</sequence>
<reference evidence="3 4" key="1">
    <citation type="submission" date="2018-02" db="EMBL/GenBank/DDBJ databases">
        <title>Draft genome of wild Prunus yedoensis var. nudiflora.</title>
        <authorList>
            <person name="Baek S."/>
            <person name="Kim J.-H."/>
            <person name="Choi K."/>
            <person name="Kim G.-B."/>
            <person name="Cho A."/>
            <person name="Jang H."/>
            <person name="Shin C.-H."/>
            <person name="Yu H.-J."/>
            <person name="Mun J.-H."/>
        </authorList>
    </citation>
    <scope>NUCLEOTIDE SEQUENCE [LARGE SCALE GENOMIC DNA]</scope>
    <source>
        <strain evidence="4">cv. Jeju island</strain>
        <tissue evidence="3">Leaf</tissue>
    </source>
</reference>
<dbReference type="EMBL" id="PJQY01002664">
    <property type="protein sequence ID" value="PQP91796.1"/>
    <property type="molecule type" value="Genomic_DNA"/>
</dbReference>
<keyword evidence="1" id="KW-0677">Repeat</keyword>
<dbReference type="PANTHER" id="PTHR47926">
    <property type="entry name" value="PENTATRICOPEPTIDE REPEAT-CONTAINING PROTEIN"/>
    <property type="match status" value="1"/>
</dbReference>
<dbReference type="NCBIfam" id="TIGR00756">
    <property type="entry name" value="PPR"/>
    <property type="match status" value="2"/>
</dbReference>
<comment type="caution">
    <text evidence="3">The sequence shown here is derived from an EMBL/GenBank/DDBJ whole genome shotgun (WGS) entry which is preliminary data.</text>
</comment>
<organism evidence="3 4">
    <name type="scientific">Prunus yedoensis var. nudiflora</name>
    <dbReference type="NCBI Taxonomy" id="2094558"/>
    <lineage>
        <taxon>Eukaryota</taxon>
        <taxon>Viridiplantae</taxon>
        <taxon>Streptophyta</taxon>
        <taxon>Embryophyta</taxon>
        <taxon>Tracheophyta</taxon>
        <taxon>Spermatophyta</taxon>
        <taxon>Magnoliopsida</taxon>
        <taxon>eudicotyledons</taxon>
        <taxon>Gunneridae</taxon>
        <taxon>Pentapetalae</taxon>
        <taxon>rosids</taxon>
        <taxon>fabids</taxon>
        <taxon>Rosales</taxon>
        <taxon>Rosaceae</taxon>
        <taxon>Amygdaloideae</taxon>
        <taxon>Amygdaleae</taxon>
        <taxon>Prunus</taxon>
    </lineage>
</organism>
<dbReference type="GO" id="GO:0009451">
    <property type="term" value="P:RNA modification"/>
    <property type="evidence" value="ECO:0007669"/>
    <property type="project" value="InterPro"/>
</dbReference>